<accession>A0ABW1J210</accession>
<gene>
    <name evidence="1" type="ORF">ACFQE5_10625</name>
</gene>
<dbReference type="RefSeq" id="WP_379584682.1">
    <property type="nucleotide sequence ID" value="NZ_JBHSQW010000023.1"/>
</dbReference>
<evidence type="ECO:0000313" key="2">
    <source>
        <dbReference type="Proteomes" id="UP001596302"/>
    </source>
</evidence>
<keyword evidence="2" id="KW-1185">Reference proteome</keyword>
<evidence type="ECO:0000313" key="1">
    <source>
        <dbReference type="EMBL" id="MFC5994662.1"/>
    </source>
</evidence>
<name>A0ABW1J210_9PSEU</name>
<sequence>MSAGLSPAELVAARRRFEQDQVDAEYVEYTEAMERISRPRHWRRARARFLRARGYRQD</sequence>
<protein>
    <recommendedName>
        <fullName evidence="3">DUF3263 domain-containing protein</fullName>
    </recommendedName>
</protein>
<dbReference type="EMBL" id="JBHSQW010000023">
    <property type="protein sequence ID" value="MFC5994662.1"/>
    <property type="molecule type" value="Genomic_DNA"/>
</dbReference>
<dbReference type="Proteomes" id="UP001596302">
    <property type="component" value="Unassembled WGS sequence"/>
</dbReference>
<comment type="caution">
    <text evidence="1">The sequence shown here is derived from an EMBL/GenBank/DDBJ whole genome shotgun (WGS) entry which is preliminary data.</text>
</comment>
<evidence type="ECO:0008006" key="3">
    <source>
        <dbReference type="Google" id="ProtNLM"/>
    </source>
</evidence>
<reference evidence="2" key="1">
    <citation type="journal article" date="2019" name="Int. J. Syst. Evol. Microbiol.">
        <title>The Global Catalogue of Microorganisms (GCM) 10K type strain sequencing project: providing services to taxonomists for standard genome sequencing and annotation.</title>
        <authorList>
            <consortium name="The Broad Institute Genomics Platform"/>
            <consortium name="The Broad Institute Genome Sequencing Center for Infectious Disease"/>
            <person name="Wu L."/>
            <person name="Ma J."/>
        </authorList>
    </citation>
    <scope>NUCLEOTIDE SEQUENCE [LARGE SCALE GENOMIC DNA]</scope>
    <source>
        <strain evidence="2">CCM 8391</strain>
    </source>
</reference>
<proteinExistence type="predicted"/>
<organism evidence="1 2">
    <name type="scientific">Pseudonocardia hispaniensis</name>
    <dbReference type="NCBI Taxonomy" id="904933"/>
    <lineage>
        <taxon>Bacteria</taxon>
        <taxon>Bacillati</taxon>
        <taxon>Actinomycetota</taxon>
        <taxon>Actinomycetes</taxon>
        <taxon>Pseudonocardiales</taxon>
        <taxon>Pseudonocardiaceae</taxon>
        <taxon>Pseudonocardia</taxon>
    </lineage>
</organism>